<name>A0A4S8QZT7_9HELO</name>
<keyword evidence="1" id="KW-1133">Transmembrane helix</keyword>
<dbReference type="OrthoDB" id="4770186at2759"/>
<evidence type="ECO:0000313" key="2">
    <source>
        <dbReference type="EMBL" id="THV47219.1"/>
    </source>
</evidence>
<evidence type="ECO:0000313" key="3">
    <source>
        <dbReference type="Proteomes" id="UP000308671"/>
    </source>
</evidence>
<proteinExistence type="predicted"/>
<keyword evidence="1" id="KW-0812">Transmembrane</keyword>
<keyword evidence="1" id="KW-0472">Membrane</keyword>
<keyword evidence="3" id="KW-1185">Reference proteome</keyword>
<comment type="caution">
    <text evidence="2">The sequence shown here is derived from an EMBL/GenBank/DDBJ whole genome shotgun (WGS) entry which is preliminary data.</text>
</comment>
<accession>A0A4S8QZT7</accession>
<feature type="transmembrane region" description="Helical" evidence="1">
    <location>
        <begin position="165"/>
        <end position="185"/>
    </location>
</feature>
<reference evidence="2 3" key="1">
    <citation type="submission" date="2017-12" db="EMBL/GenBank/DDBJ databases">
        <title>Comparative genomics of Botrytis spp.</title>
        <authorList>
            <person name="Valero-Jimenez C.A."/>
            <person name="Tapia P."/>
            <person name="Veloso J."/>
            <person name="Silva-Moreno E."/>
            <person name="Staats M."/>
            <person name="Valdes J.H."/>
            <person name="Van Kan J.A.L."/>
        </authorList>
    </citation>
    <scope>NUCLEOTIDE SEQUENCE [LARGE SCALE GENOMIC DNA]</scope>
    <source>
        <strain evidence="2 3">MUCL435</strain>
    </source>
</reference>
<feature type="transmembrane region" description="Helical" evidence="1">
    <location>
        <begin position="269"/>
        <end position="287"/>
    </location>
</feature>
<dbReference type="EMBL" id="PQXL01000327">
    <property type="protein sequence ID" value="THV47219.1"/>
    <property type="molecule type" value="Genomic_DNA"/>
</dbReference>
<gene>
    <name evidence="2" type="ORF">BGAL_0327g00130</name>
</gene>
<feature type="transmembrane region" description="Helical" evidence="1">
    <location>
        <begin position="245"/>
        <end position="263"/>
    </location>
</feature>
<dbReference type="AlphaFoldDB" id="A0A4S8QZT7"/>
<sequence length="415" mass="47009">MMKEWFFQIRDAATTWDFQIVALIPFLGFHAVAPHVKSMTFSLLCLLPRVIPGPQAFIDGPGLTRPTRVTVVKIRGPLPLPYTTALNSVAVGATNLGPLNDLKRFSFHVVRIDSRPNTGSPIFKNEGCLSMIKYHISPHDLLSIFSFLLTIAMFILAAIRKDGIAMLALSIISLQSSISGYCNWWRPEFLIERQRTDPELKPEILLRTRNDALVVVYCSRSVAQLFMRPQGDDVIRYRVNRKTALALNALALCMLLVSILLLGNCQWEMQIAIGSSYAFLTLLLIGIRAPASSPWYKSTKLWPLGTTFAHKINPELWGMERESSYIRTLWYAIKETRSVDWLRSLEPITQNPRLWAWLAVAMNNLDSNSRPAVTEYAQLVEGRESVYNLPVETTEVEESRREASMEITPVPVSQW</sequence>
<dbReference type="Proteomes" id="UP000308671">
    <property type="component" value="Unassembled WGS sequence"/>
</dbReference>
<organism evidence="2 3">
    <name type="scientific">Botrytis galanthina</name>
    <dbReference type="NCBI Taxonomy" id="278940"/>
    <lineage>
        <taxon>Eukaryota</taxon>
        <taxon>Fungi</taxon>
        <taxon>Dikarya</taxon>
        <taxon>Ascomycota</taxon>
        <taxon>Pezizomycotina</taxon>
        <taxon>Leotiomycetes</taxon>
        <taxon>Helotiales</taxon>
        <taxon>Sclerotiniaceae</taxon>
        <taxon>Botrytis</taxon>
    </lineage>
</organism>
<evidence type="ECO:0000256" key="1">
    <source>
        <dbReference type="SAM" id="Phobius"/>
    </source>
</evidence>
<feature type="transmembrane region" description="Helical" evidence="1">
    <location>
        <begin position="141"/>
        <end position="159"/>
    </location>
</feature>
<protein>
    <submittedName>
        <fullName evidence="2">Uncharacterized protein</fullName>
    </submittedName>
</protein>